<dbReference type="Proteomes" id="UP000199063">
    <property type="component" value="Unassembled WGS sequence"/>
</dbReference>
<feature type="compositionally biased region" description="Basic and acidic residues" evidence="1">
    <location>
        <begin position="12"/>
        <end position="23"/>
    </location>
</feature>
<dbReference type="OrthoDB" id="4290813at2"/>
<evidence type="ECO:0000313" key="2">
    <source>
        <dbReference type="EMBL" id="SDM06135.1"/>
    </source>
</evidence>
<accession>A0A1G9Q6Z8</accession>
<feature type="compositionally biased region" description="Basic residues" evidence="1">
    <location>
        <begin position="1"/>
        <end position="10"/>
    </location>
</feature>
<proteinExistence type="predicted"/>
<protein>
    <submittedName>
        <fullName evidence="2">Uncharacterized protein</fullName>
    </submittedName>
</protein>
<evidence type="ECO:0000313" key="3">
    <source>
        <dbReference type="Proteomes" id="UP000199063"/>
    </source>
</evidence>
<reference evidence="3" key="1">
    <citation type="submission" date="2016-10" db="EMBL/GenBank/DDBJ databases">
        <authorList>
            <person name="Varghese N."/>
            <person name="Submissions S."/>
        </authorList>
    </citation>
    <scope>NUCLEOTIDE SEQUENCE [LARGE SCALE GENOMIC DNA]</scope>
    <source>
        <strain evidence="3">CGMCC 4.7042</strain>
    </source>
</reference>
<evidence type="ECO:0000256" key="1">
    <source>
        <dbReference type="SAM" id="MobiDB-lite"/>
    </source>
</evidence>
<name>A0A1G9Q6Z8_9ACTN</name>
<feature type="region of interest" description="Disordered" evidence="1">
    <location>
        <begin position="1"/>
        <end position="60"/>
    </location>
</feature>
<organism evidence="2 3">
    <name type="scientific">Streptomyces wuyuanensis</name>
    <dbReference type="NCBI Taxonomy" id="1196353"/>
    <lineage>
        <taxon>Bacteria</taxon>
        <taxon>Bacillati</taxon>
        <taxon>Actinomycetota</taxon>
        <taxon>Actinomycetes</taxon>
        <taxon>Kitasatosporales</taxon>
        <taxon>Streptomycetaceae</taxon>
        <taxon>Streptomyces</taxon>
    </lineage>
</organism>
<dbReference type="AlphaFoldDB" id="A0A1G9Q6Z8"/>
<dbReference type="EMBL" id="FNHI01000003">
    <property type="protein sequence ID" value="SDM06135.1"/>
    <property type="molecule type" value="Genomic_DNA"/>
</dbReference>
<dbReference type="GeneID" id="40828731"/>
<dbReference type="RefSeq" id="WP_093652962.1">
    <property type="nucleotide sequence ID" value="NZ_CBDRGB010000007.1"/>
</dbReference>
<dbReference type="STRING" id="1196353.SAMN05444921_103295"/>
<sequence>MKRARQHGKPVPKAEEELDREIMDVAPEMTGRRRARGGAGDVLRTKRPAGEGEPTGSRLP</sequence>
<gene>
    <name evidence="2" type="ORF">SAMN05444921_103295</name>
</gene>
<keyword evidence="3" id="KW-1185">Reference proteome</keyword>